<dbReference type="Proteomes" id="UP000076842">
    <property type="component" value="Unassembled WGS sequence"/>
</dbReference>
<evidence type="ECO:0000313" key="2">
    <source>
        <dbReference type="EMBL" id="KZT50468.1"/>
    </source>
</evidence>
<evidence type="ECO:0000256" key="1">
    <source>
        <dbReference type="SAM" id="MobiDB-lite"/>
    </source>
</evidence>
<protein>
    <submittedName>
        <fullName evidence="2">Uncharacterized protein</fullName>
    </submittedName>
</protein>
<feature type="region of interest" description="Disordered" evidence="1">
    <location>
        <begin position="65"/>
        <end position="175"/>
    </location>
</feature>
<name>A0A165C9Z5_9BASI</name>
<sequence length="385" mass="40956">MSYVSPRVPSPSSRIPVPAASPRVQVPDSTASSGATVYAAPRPIPITPPTLTSIADAQDGVTLAVPSRPGVETDSAKLQRIKSWPQRALRDPVPRFPWLEGPPKKSSPLQSTSGPIGLEPEDTAASTRTRPADTLVENNQPTVHKAKPTSGARQRSRSDLLQSQRMPESSEEMTVDGINQRPQLFPLSHTRQASVPQKPTDLMPVSESEVPLKFDPMYSWLHEGPAVPFGAKHHGQRLGLIQRSGGEVEPIPITNTPSSEDEEISSTFPSTSISVSSHRATTSISASIGPSSHGSSPPPSSATLFDSLVPSPGPYGSFSSNTASSQAPCVDIMYANGGKPTEHWVQGRTAAEVHNWVTQACPILPVRSSDSNILSSLVPHTGSYD</sequence>
<feature type="region of interest" description="Disordered" evidence="1">
    <location>
        <begin position="1"/>
        <end position="44"/>
    </location>
</feature>
<evidence type="ECO:0000313" key="3">
    <source>
        <dbReference type="Proteomes" id="UP000076842"/>
    </source>
</evidence>
<proteinExistence type="predicted"/>
<gene>
    <name evidence="2" type="ORF">CALCODRAFT_184988</name>
</gene>
<reference evidence="2 3" key="1">
    <citation type="journal article" date="2016" name="Mol. Biol. Evol.">
        <title>Comparative Genomics of Early-Diverging Mushroom-Forming Fungi Provides Insights into the Origins of Lignocellulose Decay Capabilities.</title>
        <authorList>
            <person name="Nagy L.G."/>
            <person name="Riley R."/>
            <person name="Tritt A."/>
            <person name="Adam C."/>
            <person name="Daum C."/>
            <person name="Floudas D."/>
            <person name="Sun H."/>
            <person name="Yadav J.S."/>
            <person name="Pangilinan J."/>
            <person name="Larsson K.H."/>
            <person name="Matsuura K."/>
            <person name="Barry K."/>
            <person name="Labutti K."/>
            <person name="Kuo R."/>
            <person name="Ohm R.A."/>
            <person name="Bhattacharya S.S."/>
            <person name="Shirouzu T."/>
            <person name="Yoshinaga Y."/>
            <person name="Martin F.M."/>
            <person name="Grigoriev I.V."/>
            <person name="Hibbett D.S."/>
        </authorList>
    </citation>
    <scope>NUCLEOTIDE SEQUENCE [LARGE SCALE GENOMIC DNA]</scope>
    <source>
        <strain evidence="2 3">HHB12733</strain>
    </source>
</reference>
<dbReference type="AlphaFoldDB" id="A0A165C9Z5"/>
<feature type="compositionally biased region" description="Low complexity" evidence="1">
    <location>
        <begin position="1"/>
        <end position="23"/>
    </location>
</feature>
<accession>A0A165C9Z5</accession>
<feature type="compositionally biased region" description="Low complexity" evidence="1">
    <location>
        <begin position="265"/>
        <end position="295"/>
    </location>
</feature>
<feature type="region of interest" description="Disordered" evidence="1">
    <location>
        <begin position="242"/>
        <end position="307"/>
    </location>
</feature>
<dbReference type="EMBL" id="KV424172">
    <property type="protein sequence ID" value="KZT50468.1"/>
    <property type="molecule type" value="Genomic_DNA"/>
</dbReference>
<dbReference type="InParanoid" id="A0A165C9Z5"/>
<keyword evidence="3" id="KW-1185">Reference proteome</keyword>
<organism evidence="2 3">
    <name type="scientific">Calocera cornea HHB12733</name>
    <dbReference type="NCBI Taxonomy" id="1353952"/>
    <lineage>
        <taxon>Eukaryota</taxon>
        <taxon>Fungi</taxon>
        <taxon>Dikarya</taxon>
        <taxon>Basidiomycota</taxon>
        <taxon>Agaricomycotina</taxon>
        <taxon>Dacrymycetes</taxon>
        <taxon>Dacrymycetales</taxon>
        <taxon>Dacrymycetaceae</taxon>
        <taxon>Calocera</taxon>
    </lineage>
</organism>